<protein>
    <recommendedName>
        <fullName evidence="1">Alpha/beta hydrolase fold-3 domain-containing protein</fullName>
    </recommendedName>
</protein>
<dbReference type="InterPro" id="IPR050466">
    <property type="entry name" value="Carboxylest/Gibb_receptor"/>
</dbReference>
<dbReference type="EMBL" id="JAVRRD010000017">
    <property type="protein sequence ID" value="KAK5050531.1"/>
    <property type="molecule type" value="Genomic_DNA"/>
</dbReference>
<evidence type="ECO:0000313" key="2">
    <source>
        <dbReference type="EMBL" id="KAK5050531.1"/>
    </source>
</evidence>
<dbReference type="GeneID" id="89971995"/>
<accession>A0AAV9N6A1</accession>
<dbReference type="SUPFAM" id="SSF53474">
    <property type="entry name" value="alpha/beta-Hydrolases"/>
    <property type="match status" value="1"/>
</dbReference>
<dbReference type="Pfam" id="PF07859">
    <property type="entry name" value="Abhydrolase_3"/>
    <property type="match status" value="1"/>
</dbReference>
<feature type="domain" description="Alpha/beta hydrolase fold-3" evidence="1">
    <location>
        <begin position="104"/>
        <end position="185"/>
    </location>
</feature>
<keyword evidence="3" id="KW-1185">Reference proteome</keyword>
<dbReference type="PANTHER" id="PTHR23024:SF24">
    <property type="entry name" value="ALPHA_BETA HYDROLASE FOLD-3 DOMAIN-CONTAINING PROTEIN"/>
    <property type="match status" value="1"/>
</dbReference>
<name>A0AAV9N6A1_9EURO</name>
<dbReference type="GO" id="GO:0016787">
    <property type="term" value="F:hydrolase activity"/>
    <property type="evidence" value="ECO:0007669"/>
    <property type="project" value="InterPro"/>
</dbReference>
<evidence type="ECO:0000313" key="3">
    <source>
        <dbReference type="Proteomes" id="UP001358417"/>
    </source>
</evidence>
<dbReference type="AlphaFoldDB" id="A0AAV9N6A1"/>
<organism evidence="2 3">
    <name type="scientific">Exophiala bonariae</name>
    <dbReference type="NCBI Taxonomy" id="1690606"/>
    <lineage>
        <taxon>Eukaryota</taxon>
        <taxon>Fungi</taxon>
        <taxon>Dikarya</taxon>
        <taxon>Ascomycota</taxon>
        <taxon>Pezizomycotina</taxon>
        <taxon>Eurotiomycetes</taxon>
        <taxon>Chaetothyriomycetidae</taxon>
        <taxon>Chaetothyriales</taxon>
        <taxon>Herpotrichiellaceae</taxon>
        <taxon>Exophiala</taxon>
    </lineage>
</organism>
<dbReference type="Gene3D" id="3.40.50.1820">
    <property type="entry name" value="alpha/beta hydrolase"/>
    <property type="match status" value="1"/>
</dbReference>
<dbReference type="InterPro" id="IPR013094">
    <property type="entry name" value="AB_hydrolase_3"/>
</dbReference>
<proteinExistence type="predicted"/>
<sequence length="185" mass="20335">MSSKEPRIVYQPLHPSTRLRLDPEYIAYHDSVLQYLPADDERPWTPSFRTWANIINTTPVAVGGIRDVTIPKLSPTDRSPLQARVFTPDPELSPPESANGWPVLLWFHGGGFVLGGLESENDLCALFCRTAGCVVVSVAYRLAPEHPYPAAAQDAVRALRWVASEEASRELGSDRQRIAIGGTSA</sequence>
<dbReference type="Proteomes" id="UP001358417">
    <property type="component" value="Unassembled WGS sequence"/>
</dbReference>
<gene>
    <name evidence="2" type="ORF">LTR84_003812</name>
</gene>
<dbReference type="RefSeq" id="XP_064705117.1">
    <property type="nucleotide sequence ID" value="XM_064847396.1"/>
</dbReference>
<evidence type="ECO:0000259" key="1">
    <source>
        <dbReference type="Pfam" id="PF07859"/>
    </source>
</evidence>
<dbReference type="InterPro" id="IPR029058">
    <property type="entry name" value="AB_hydrolase_fold"/>
</dbReference>
<dbReference type="PANTHER" id="PTHR23024">
    <property type="entry name" value="ARYLACETAMIDE DEACETYLASE"/>
    <property type="match status" value="1"/>
</dbReference>
<reference evidence="2 3" key="1">
    <citation type="submission" date="2023-08" db="EMBL/GenBank/DDBJ databases">
        <title>Black Yeasts Isolated from many extreme environments.</title>
        <authorList>
            <person name="Coleine C."/>
            <person name="Stajich J.E."/>
            <person name="Selbmann L."/>
        </authorList>
    </citation>
    <scope>NUCLEOTIDE SEQUENCE [LARGE SCALE GENOMIC DNA]</scope>
    <source>
        <strain evidence="2 3">CCFEE 5792</strain>
    </source>
</reference>
<comment type="caution">
    <text evidence="2">The sequence shown here is derived from an EMBL/GenBank/DDBJ whole genome shotgun (WGS) entry which is preliminary data.</text>
</comment>